<dbReference type="EMBL" id="LDJL01000001">
    <property type="protein sequence ID" value="KRG71914.1"/>
    <property type="molecule type" value="Genomic_DNA"/>
</dbReference>
<evidence type="ECO:0000313" key="3">
    <source>
        <dbReference type="Proteomes" id="UP000052052"/>
    </source>
</evidence>
<feature type="transmembrane region" description="Helical" evidence="1">
    <location>
        <begin position="46"/>
        <end position="63"/>
    </location>
</feature>
<keyword evidence="3" id="KW-1185">Reference proteome</keyword>
<sequence>MTEASKRLIVAATLAMGSQWLLSWLMGFIPQVALTTRMTPLGLLDPLNYLLAACAMAVGGWWAGKRFVPVAVLMTLLLWLAILTVMATSSASQVHASTADNLTAIFKFNQLGLLCSLVAAALGAWLGSRLQRAPAAAAPDPA</sequence>
<evidence type="ECO:0000313" key="2">
    <source>
        <dbReference type="EMBL" id="KRG71914.1"/>
    </source>
</evidence>
<dbReference type="STRING" id="344882.ABB29_00080"/>
<keyword evidence="1" id="KW-0812">Transmembrane</keyword>
<comment type="caution">
    <text evidence="2">The sequence shown here is derived from an EMBL/GenBank/DDBJ whole genome shotgun (WGS) entry which is preliminary data.</text>
</comment>
<evidence type="ECO:0000256" key="1">
    <source>
        <dbReference type="SAM" id="Phobius"/>
    </source>
</evidence>
<dbReference type="PATRIC" id="fig|344882.3.peg.16"/>
<dbReference type="RefSeq" id="WP_057656575.1">
    <property type="nucleotide sequence ID" value="NZ_LDJL01000001.1"/>
</dbReference>
<keyword evidence="1" id="KW-0472">Membrane</keyword>
<dbReference type="AlphaFoldDB" id="A0A0R0CZS3"/>
<dbReference type="OrthoDB" id="10015026at2"/>
<reference evidence="2 3" key="1">
    <citation type="submission" date="2015-05" db="EMBL/GenBank/DDBJ databases">
        <title>Genome sequencing and analysis of members of genus Stenotrophomonas.</title>
        <authorList>
            <person name="Patil P.P."/>
            <person name="Midha S."/>
            <person name="Patil P.B."/>
        </authorList>
    </citation>
    <scope>NUCLEOTIDE SEQUENCE [LARGE SCALE GENOMIC DNA]</scope>
    <source>
        <strain evidence="2 3">DSM 21858</strain>
    </source>
</reference>
<protein>
    <submittedName>
        <fullName evidence="2">Uncharacterized protein</fullName>
    </submittedName>
</protein>
<proteinExistence type="predicted"/>
<gene>
    <name evidence="2" type="ORF">ABB29_00080</name>
</gene>
<feature type="transmembrane region" description="Helical" evidence="1">
    <location>
        <begin position="7"/>
        <end position="26"/>
    </location>
</feature>
<dbReference type="Proteomes" id="UP000052052">
    <property type="component" value="Unassembled WGS sequence"/>
</dbReference>
<keyword evidence="1" id="KW-1133">Transmembrane helix</keyword>
<feature type="transmembrane region" description="Helical" evidence="1">
    <location>
        <begin position="108"/>
        <end position="126"/>
    </location>
</feature>
<accession>A0A0R0CZS3</accession>
<organism evidence="2 3">
    <name type="scientific">Pseudoxanthomonas dokdonensis</name>
    <dbReference type="NCBI Taxonomy" id="344882"/>
    <lineage>
        <taxon>Bacteria</taxon>
        <taxon>Pseudomonadati</taxon>
        <taxon>Pseudomonadota</taxon>
        <taxon>Gammaproteobacteria</taxon>
        <taxon>Lysobacterales</taxon>
        <taxon>Lysobacteraceae</taxon>
        <taxon>Pseudoxanthomonas</taxon>
    </lineage>
</organism>
<feature type="transmembrane region" description="Helical" evidence="1">
    <location>
        <begin position="70"/>
        <end position="88"/>
    </location>
</feature>
<name>A0A0R0CZS3_9GAMM</name>